<protein>
    <submittedName>
        <fullName evidence="5">Trypsin-like serine protease</fullName>
    </submittedName>
</protein>
<dbReference type="InterPro" id="IPR001254">
    <property type="entry name" value="Trypsin_dom"/>
</dbReference>
<gene>
    <name evidence="5" type="ORF">CONCODRAFT_27591</name>
</gene>
<dbReference type="STRING" id="796925.A0A137P4T1"/>
<comment type="similarity">
    <text evidence="1">Belongs to the peptidase S1 family.</text>
</comment>
<dbReference type="Proteomes" id="UP000070444">
    <property type="component" value="Unassembled WGS sequence"/>
</dbReference>
<keyword evidence="3" id="KW-0720">Serine protease</keyword>
<accession>A0A137P4T1</accession>
<dbReference type="InterPro" id="IPR001314">
    <property type="entry name" value="Peptidase_S1A"/>
</dbReference>
<evidence type="ECO:0000256" key="2">
    <source>
        <dbReference type="ARBA" id="ARBA00023157"/>
    </source>
</evidence>
<dbReference type="Gene3D" id="2.40.10.10">
    <property type="entry name" value="Trypsin-like serine proteases"/>
    <property type="match status" value="1"/>
</dbReference>
<dbReference type="GO" id="GO:0004252">
    <property type="term" value="F:serine-type endopeptidase activity"/>
    <property type="evidence" value="ECO:0007669"/>
    <property type="project" value="InterPro"/>
</dbReference>
<keyword evidence="6" id="KW-1185">Reference proteome</keyword>
<keyword evidence="3" id="KW-0378">Hydrolase</keyword>
<evidence type="ECO:0000313" key="6">
    <source>
        <dbReference type="Proteomes" id="UP000070444"/>
    </source>
</evidence>
<reference evidence="5 6" key="1">
    <citation type="journal article" date="2015" name="Genome Biol. Evol.">
        <title>Phylogenomic analyses indicate that early fungi evolved digesting cell walls of algal ancestors of land plants.</title>
        <authorList>
            <person name="Chang Y."/>
            <person name="Wang S."/>
            <person name="Sekimoto S."/>
            <person name="Aerts A.L."/>
            <person name="Choi C."/>
            <person name="Clum A."/>
            <person name="LaButti K.M."/>
            <person name="Lindquist E.A."/>
            <person name="Yee Ngan C."/>
            <person name="Ohm R.A."/>
            <person name="Salamov A.A."/>
            <person name="Grigoriev I.V."/>
            <person name="Spatafora J.W."/>
            <person name="Berbee M.L."/>
        </authorList>
    </citation>
    <scope>NUCLEOTIDE SEQUENCE [LARGE SCALE GENOMIC DNA]</scope>
    <source>
        <strain evidence="5 6">NRRL 28638</strain>
    </source>
</reference>
<dbReference type="InterPro" id="IPR050430">
    <property type="entry name" value="Peptidase_S1"/>
</dbReference>
<dbReference type="PROSITE" id="PS00135">
    <property type="entry name" value="TRYPSIN_SER"/>
    <property type="match status" value="1"/>
</dbReference>
<dbReference type="PANTHER" id="PTHR24276">
    <property type="entry name" value="POLYSERASE-RELATED"/>
    <property type="match status" value="1"/>
</dbReference>
<name>A0A137P4T1_CONC2</name>
<dbReference type="PANTHER" id="PTHR24276:SF98">
    <property type="entry name" value="FI18310P1-RELATED"/>
    <property type="match status" value="1"/>
</dbReference>
<keyword evidence="2" id="KW-1015">Disulfide bond</keyword>
<evidence type="ECO:0000256" key="3">
    <source>
        <dbReference type="RuleBase" id="RU363034"/>
    </source>
</evidence>
<evidence type="ECO:0000259" key="4">
    <source>
        <dbReference type="PROSITE" id="PS50240"/>
    </source>
</evidence>
<dbReference type="SUPFAM" id="SSF50494">
    <property type="entry name" value="Trypsin-like serine proteases"/>
    <property type="match status" value="1"/>
</dbReference>
<feature type="non-terminal residue" evidence="5">
    <location>
        <position position="228"/>
    </location>
</feature>
<evidence type="ECO:0000313" key="5">
    <source>
        <dbReference type="EMBL" id="KXN70027.1"/>
    </source>
</evidence>
<keyword evidence="3 5" id="KW-0645">Protease</keyword>
<sequence>PAPYIIGGQQSRPYSYPFMVYVTDRRTTCGGTIVGTNLVVTAAHCIGSRNPSDYIVAGHRHNLEASEQSEQAVRFQVSKVVVHPSYEPRSFDNDIALLVLNNNNPGAIQGANMDNMVQLDTQGPREGATGKVIGWGLTQGGGRPSPVLKELELRVISSNTCGQMFPPFNPSHKICCSATRQGESACQGDSGGPVMSGNTLIGVVSHGAEMCDAPASVYTRVANYGSWI</sequence>
<dbReference type="InterPro" id="IPR009003">
    <property type="entry name" value="Peptidase_S1_PA"/>
</dbReference>
<dbReference type="GO" id="GO:0006508">
    <property type="term" value="P:proteolysis"/>
    <property type="evidence" value="ECO:0007669"/>
    <property type="project" value="UniProtKB-KW"/>
</dbReference>
<organism evidence="5 6">
    <name type="scientific">Conidiobolus coronatus (strain ATCC 28846 / CBS 209.66 / NRRL 28638)</name>
    <name type="common">Delacroixia coronata</name>
    <dbReference type="NCBI Taxonomy" id="796925"/>
    <lineage>
        <taxon>Eukaryota</taxon>
        <taxon>Fungi</taxon>
        <taxon>Fungi incertae sedis</taxon>
        <taxon>Zoopagomycota</taxon>
        <taxon>Entomophthoromycotina</taxon>
        <taxon>Entomophthoromycetes</taxon>
        <taxon>Entomophthorales</taxon>
        <taxon>Ancylistaceae</taxon>
        <taxon>Conidiobolus</taxon>
    </lineage>
</organism>
<dbReference type="Pfam" id="PF00089">
    <property type="entry name" value="Trypsin"/>
    <property type="match status" value="1"/>
</dbReference>
<dbReference type="InterPro" id="IPR018114">
    <property type="entry name" value="TRYPSIN_HIS"/>
</dbReference>
<dbReference type="AlphaFoldDB" id="A0A137P4T1"/>
<dbReference type="SMART" id="SM00020">
    <property type="entry name" value="Tryp_SPc"/>
    <property type="match status" value="1"/>
</dbReference>
<dbReference type="PROSITE" id="PS50240">
    <property type="entry name" value="TRYPSIN_DOM"/>
    <property type="match status" value="1"/>
</dbReference>
<feature type="non-terminal residue" evidence="5">
    <location>
        <position position="1"/>
    </location>
</feature>
<evidence type="ECO:0000256" key="1">
    <source>
        <dbReference type="ARBA" id="ARBA00007664"/>
    </source>
</evidence>
<dbReference type="PRINTS" id="PR00722">
    <property type="entry name" value="CHYMOTRYPSIN"/>
</dbReference>
<dbReference type="CDD" id="cd00190">
    <property type="entry name" value="Tryp_SPc"/>
    <property type="match status" value="1"/>
</dbReference>
<feature type="domain" description="Peptidase S1" evidence="4">
    <location>
        <begin position="5"/>
        <end position="228"/>
    </location>
</feature>
<dbReference type="InterPro" id="IPR043504">
    <property type="entry name" value="Peptidase_S1_PA_chymotrypsin"/>
</dbReference>
<dbReference type="FunFam" id="2.40.10.10:FF:000068">
    <property type="entry name" value="transmembrane protease serine 2"/>
    <property type="match status" value="1"/>
</dbReference>
<dbReference type="PROSITE" id="PS00134">
    <property type="entry name" value="TRYPSIN_HIS"/>
    <property type="match status" value="1"/>
</dbReference>
<dbReference type="InterPro" id="IPR033116">
    <property type="entry name" value="TRYPSIN_SER"/>
</dbReference>
<proteinExistence type="inferred from homology"/>
<dbReference type="EMBL" id="KQ964515">
    <property type="protein sequence ID" value="KXN70027.1"/>
    <property type="molecule type" value="Genomic_DNA"/>
</dbReference>
<dbReference type="OrthoDB" id="6380398at2759"/>